<accession>A0A7S3BD26</accession>
<feature type="region of interest" description="Disordered" evidence="2">
    <location>
        <begin position="202"/>
        <end position="230"/>
    </location>
</feature>
<evidence type="ECO:0000256" key="1">
    <source>
        <dbReference type="SAM" id="Coils"/>
    </source>
</evidence>
<proteinExistence type="predicted"/>
<sequence length="501" mass="55757">MVEDANRKQSACRDEPPPLCRLPAFGIEQLLWMALNLVDDAHQQPMVPESDLRVLGMRGVGFSIRLDTNLPAQQPEREALRQRLERDLKEVLPHASIQALHGGSVVLMCWCPASVMDVLAVLPAGLVTLTNQLETEGATFAGYRVLRFPDGSPSPRVDCYDMEVHGSPEAAQALHLVERQLNALTNSSGSAAGGLALLAHQGSEAQEQPVDRYRSMGSHEAETSRSRTQTLDSAYESMLPHAPQGHGSRAGRGASAKLIDFLFNPKTWRDSPDKLPHEERGKQGEKTGGHFLWLVRQVRRLAENETPEWYRKVETREMKDTACVRGYRKQLLDRVPAYDENSEEYLKFRELITKIRADLDEAYQRRPKRTRKVVSTNEIHIVGAPSSKRACVSAQDVVAVRPPVQLGHADMVQTFKSVDELRGYTILGQQQQQQSFRSLASGSGSSRGGRNPGHRSLSAYAVQASAANPQDNWRMLIEAATEELVKAEEEEEQEGDISEDQ</sequence>
<keyword evidence="1" id="KW-0175">Coiled coil</keyword>
<gene>
    <name evidence="3" type="ORF">HERI1096_LOCUS27679</name>
</gene>
<name>A0A7S3BD26_9EUKA</name>
<dbReference type="EMBL" id="HBHX01050119">
    <property type="protein sequence ID" value="CAE0129585.1"/>
    <property type="molecule type" value="Transcribed_RNA"/>
</dbReference>
<reference evidence="3" key="1">
    <citation type="submission" date="2021-01" db="EMBL/GenBank/DDBJ databases">
        <authorList>
            <person name="Corre E."/>
            <person name="Pelletier E."/>
            <person name="Niang G."/>
            <person name="Scheremetjew M."/>
            <person name="Finn R."/>
            <person name="Kale V."/>
            <person name="Holt S."/>
            <person name="Cochrane G."/>
            <person name="Meng A."/>
            <person name="Brown T."/>
            <person name="Cohen L."/>
        </authorList>
    </citation>
    <scope>NUCLEOTIDE SEQUENCE</scope>
    <source>
        <strain evidence="3">CCMP281</strain>
    </source>
</reference>
<dbReference type="AlphaFoldDB" id="A0A7S3BD26"/>
<feature type="coiled-coil region" evidence="1">
    <location>
        <begin position="470"/>
        <end position="497"/>
    </location>
</feature>
<protein>
    <submittedName>
        <fullName evidence="3">Uncharacterized protein</fullName>
    </submittedName>
</protein>
<feature type="region of interest" description="Disordered" evidence="2">
    <location>
        <begin position="433"/>
        <end position="455"/>
    </location>
</feature>
<evidence type="ECO:0000256" key="2">
    <source>
        <dbReference type="SAM" id="MobiDB-lite"/>
    </source>
</evidence>
<organism evidence="3">
    <name type="scientific">Haptolina ericina</name>
    <dbReference type="NCBI Taxonomy" id="156174"/>
    <lineage>
        <taxon>Eukaryota</taxon>
        <taxon>Haptista</taxon>
        <taxon>Haptophyta</taxon>
        <taxon>Prymnesiophyceae</taxon>
        <taxon>Prymnesiales</taxon>
        <taxon>Prymnesiaceae</taxon>
        <taxon>Haptolina</taxon>
    </lineage>
</organism>
<feature type="compositionally biased region" description="Low complexity" evidence="2">
    <location>
        <begin position="433"/>
        <end position="444"/>
    </location>
</feature>
<evidence type="ECO:0000313" key="3">
    <source>
        <dbReference type="EMBL" id="CAE0129585.1"/>
    </source>
</evidence>
<feature type="compositionally biased region" description="Basic and acidic residues" evidence="2">
    <location>
        <begin position="209"/>
        <end position="225"/>
    </location>
</feature>